<dbReference type="Gene3D" id="2.40.170.20">
    <property type="entry name" value="TonB-dependent receptor, beta-barrel domain"/>
    <property type="match status" value="1"/>
</dbReference>
<dbReference type="GO" id="GO:0009279">
    <property type="term" value="C:cell outer membrane"/>
    <property type="evidence" value="ECO:0007669"/>
    <property type="project" value="UniProtKB-SubCell"/>
</dbReference>
<feature type="domain" description="TonB-dependent receptor-like beta-barrel" evidence="6">
    <location>
        <begin position="452"/>
        <end position="889"/>
    </location>
</feature>
<dbReference type="InterPro" id="IPR036942">
    <property type="entry name" value="Beta-barrel_TonB_sf"/>
</dbReference>
<comment type="subcellular location">
    <subcellularLocation>
        <location evidence="1 4">Cell outer membrane</location>
    </subcellularLocation>
</comment>
<dbReference type="Gene3D" id="2.60.40.1120">
    <property type="entry name" value="Carboxypeptidase-like, regulatory domain"/>
    <property type="match status" value="1"/>
</dbReference>
<dbReference type="PANTHER" id="PTHR40980">
    <property type="entry name" value="PLUG DOMAIN-CONTAINING PROTEIN"/>
    <property type="match status" value="1"/>
</dbReference>
<sequence length="932" mass="103593">MKSFLTLLLLLTTATFSFAQEGTLKGKVTDKLTGEEIIGAVVFIKGTPKGTTTDYEGNFALPLAPGTYNLSVTFLSYKPYEQAGLQVTAGQPTTVNIQLEENTTQIQTVEIVGARQTNTEAAVLQTMRQSEVVVSGVAGEQIAKSMDRDAAAVVRRIPGVTVMNDRYIMIRGLSERYNTVMLNDALTPSTEPDSRAFSFDILPTSVLDRIMVFKSGSPELPGEFGGGVIKVYTKNFATENTTSIGISGGYRGGTTFNNISTQKGSGTDFLGFDNGERALPGGFPANVNNVSSESLISAARQLDGDWSTNKLNALPDLRLSLGLTRRFFIGNTEASNLTAVSYSNTSQVLDVERYRYTAFDEQQQKSPLEYKYNDIESSQNNRLGIISNWAFRLNNNNKIEFRNLFNQLGQSQVVERSGIELQGKDVDVRNIAQRYESRTIYSGQLQGTHDLDNERTSYTWTAGYNYSNRNEPNFKRIRSQRNIGSDEPFLWVIPAFAASTFDAGRFYSDMHENTIMASGQVEHSFAGKDTLAENQPKIRVGFYTENKDRTFDARWMSYTVSDPSQFNNNLLTLPLGELFNPQNINTTGFSLREGTNPTDRYDASNLLVAGYVGGSLPVNAKLNLSGGVRVEYNKQQLTSSQYGGGKLEVDNPITSILPSLNATYNYSERSLFRGGYSISVNRPEFRELAPFAYYDFQLNAEIQGNENLTTATIHNADLRYEFYPNPTEILSFGVFYKYFNSPIEIYSLPTSGNPIYKPGNAKSGQSYGVEAEVRKSFLNLSNNSIIQNLSLVLNASLIESKVDLGEATEGQDRNRAMYGQSPYIVNTGLYYQDDARDLQVSLLYNVIGKRIFTVGDDQTPTVYEMPRNVLDLSLTKGFGKHFEVKAGIQDILNQKVRLIQDSNRNAKIDGVDEDFITYRLGSYTTVGVNYNF</sequence>
<dbReference type="EMBL" id="FPCA01000003">
    <property type="protein sequence ID" value="SFU86240.1"/>
    <property type="molecule type" value="Genomic_DNA"/>
</dbReference>
<feature type="chain" id="PRO_5010246131" evidence="5">
    <location>
        <begin position="20"/>
        <end position="932"/>
    </location>
</feature>
<evidence type="ECO:0000259" key="6">
    <source>
        <dbReference type="Pfam" id="PF00593"/>
    </source>
</evidence>
<dbReference type="OrthoDB" id="9768470at2"/>
<dbReference type="InterPro" id="IPR000531">
    <property type="entry name" value="Beta-barrel_TonB"/>
</dbReference>
<keyword evidence="2 4" id="KW-0472">Membrane</keyword>
<dbReference type="Pfam" id="PF00593">
    <property type="entry name" value="TonB_dep_Rec_b-barrel"/>
    <property type="match status" value="1"/>
</dbReference>
<dbReference type="PANTHER" id="PTHR40980:SF5">
    <property type="entry name" value="TONB-DEPENDENT RECEPTOR"/>
    <property type="match status" value="1"/>
</dbReference>
<dbReference type="AlphaFoldDB" id="A0A1I7JM32"/>
<dbReference type="Pfam" id="PF07715">
    <property type="entry name" value="Plug"/>
    <property type="match status" value="1"/>
</dbReference>
<name>A0A1I7JM32_9BACT</name>
<dbReference type="RefSeq" id="WP_068838031.1">
    <property type="nucleotide sequence ID" value="NZ_BMXC01000003.1"/>
</dbReference>
<dbReference type="SUPFAM" id="SSF56935">
    <property type="entry name" value="Porins"/>
    <property type="match status" value="1"/>
</dbReference>
<dbReference type="SUPFAM" id="SSF49464">
    <property type="entry name" value="Carboxypeptidase regulatory domain-like"/>
    <property type="match status" value="1"/>
</dbReference>
<dbReference type="InterPro" id="IPR008969">
    <property type="entry name" value="CarboxyPept-like_regulatory"/>
</dbReference>
<gene>
    <name evidence="8" type="ORF">SAMN04487941_3020</name>
</gene>
<dbReference type="InterPro" id="IPR037066">
    <property type="entry name" value="Plug_dom_sf"/>
</dbReference>
<dbReference type="Gene3D" id="2.170.130.10">
    <property type="entry name" value="TonB-dependent receptor, plug domain"/>
    <property type="match status" value="1"/>
</dbReference>
<evidence type="ECO:0000256" key="3">
    <source>
        <dbReference type="ARBA" id="ARBA00023237"/>
    </source>
</evidence>
<keyword evidence="5" id="KW-0732">Signal</keyword>
<dbReference type="InterPro" id="IPR012910">
    <property type="entry name" value="Plug_dom"/>
</dbReference>
<dbReference type="Proteomes" id="UP000182491">
    <property type="component" value="Unassembled WGS sequence"/>
</dbReference>
<organism evidence="8 9">
    <name type="scientific">Pontibacter akesuensis</name>
    <dbReference type="NCBI Taxonomy" id="388950"/>
    <lineage>
        <taxon>Bacteria</taxon>
        <taxon>Pseudomonadati</taxon>
        <taxon>Bacteroidota</taxon>
        <taxon>Cytophagia</taxon>
        <taxon>Cytophagales</taxon>
        <taxon>Hymenobacteraceae</taxon>
        <taxon>Pontibacter</taxon>
    </lineage>
</organism>
<keyword evidence="9" id="KW-1185">Reference proteome</keyword>
<keyword evidence="8" id="KW-0675">Receptor</keyword>
<feature type="domain" description="TonB-dependent receptor plug" evidence="7">
    <location>
        <begin position="128"/>
        <end position="222"/>
    </location>
</feature>
<accession>A0A1I7JM32</accession>
<dbReference type="Pfam" id="PF13620">
    <property type="entry name" value="CarboxypepD_reg"/>
    <property type="match status" value="1"/>
</dbReference>
<evidence type="ECO:0000256" key="4">
    <source>
        <dbReference type="RuleBase" id="RU003357"/>
    </source>
</evidence>
<evidence type="ECO:0000256" key="1">
    <source>
        <dbReference type="ARBA" id="ARBA00004442"/>
    </source>
</evidence>
<evidence type="ECO:0000256" key="2">
    <source>
        <dbReference type="ARBA" id="ARBA00023136"/>
    </source>
</evidence>
<reference evidence="9" key="1">
    <citation type="submission" date="2016-10" db="EMBL/GenBank/DDBJ databases">
        <authorList>
            <person name="Varghese N."/>
        </authorList>
    </citation>
    <scope>NUCLEOTIDE SEQUENCE [LARGE SCALE GENOMIC DNA]</scope>
    <source>
        <strain evidence="9">DSM 18820</strain>
    </source>
</reference>
<evidence type="ECO:0000313" key="8">
    <source>
        <dbReference type="EMBL" id="SFU86240.1"/>
    </source>
</evidence>
<evidence type="ECO:0000259" key="7">
    <source>
        <dbReference type="Pfam" id="PF07715"/>
    </source>
</evidence>
<evidence type="ECO:0000256" key="5">
    <source>
        <dbReference type="SAM" id="SignalP"/>
    </source>
</evidence>
<comment type="similarity">
    <text evidence="4">Belongs to the TonB-dependent receptor family.</text>
</comment>
<evidence type="ECO:0000313" key="9">
    <source>
        <dbReference type="Proteomes" id="UP000182491"/>
    </source>
</evidence>
<keyword evidence="4" id="KW-0798">TonB box</keyword>
<dbReference type="STRING" id="388950.GCA_001611675_02045"/>
<feature type="signal peptide" evidence="5">
    <location>
        <begin position="1"/>
        <end position="19"/>
    </location>
</feature>
<keyword evidence="3" id="KW-0998">Cell outer membrane</keyword>
<proteinExistence type="inferred from homology"/>
<protein>
    <submittedName>
        <fullName evidence="8">TonB-dependent receptor</fullName>
    </submittedName>
</protein>